<protein>
    <submittedName>
        <fullName evidence="1">Uncharacterized protein</fullName>
    </submittedName>
</protein>
<dbReference type="EMBL" id="CAKOGP040001112">
    <property type="protein sequence ID" value="CAJ1943024.1"/>
    <property type="molecule type" value="Genomic_DNA"/>
</dbReference>
<organism evidence="1 2">
    <name type="scientific">Cylindrotheca closterium</name>
    <dbReference type="NCBI Taxonomy" id="2856"/>
    <lineage>
        <taxon>Eukaryota</taxon>
        <taxon>Sar</taxon>
        <taxon>Stramenopiles</taxon>
        <taxon>Ochrophyta</taxon>
        <taxon>Bacillariophyta</taxon>
        <taxon>Bacillariophyceae</taxon>
        <taxon>Bacillariophycidae</taxon>
        <taxon>Bacillariales</taxon>
        <taxon>Bacillariaceae</taxon>
        <taxon>Cylindrotheca</taxon>
    </lineage>
</organism>
<accession>A0AAD2CRG5</accession>
<sequence length="139" mass="15760">MSTGGRRNTESQSVYTRQASILRRNLADWDGILRNPRGEDWPRMLGRLNAALNQSSNMDKCIEDVMEHFVYQPKQSTANAQDIPFFLSTRLETSTPEDAVKEDDDAGLVIQGDPAQMLATYENRAAALAQEYEDEMVRF</sequence>
<dbReference type="AlphaFoldDB" id="A0AAD2CRG5"/>
<reference evidence="1" key="1">
    <citation type="submission" date="2023-08" db="EMBL/GenBank/DDBJ databases">
        <authorList>
            <person name="Audoor S."/>
            <person name="Bilcke G."/>
        </authorList>
    </citation>
    <scope>NUCLEOTIDE SEQUENCE</scope>
</reference>
<comment type="caution">
    <text evidence="1">The sequence shown here is derived from an EMBL/GenBank/DDBJ whole genome shotgun (WGS) entry which is preliminary data.</text>
</comment>
<name>A0AAD2CRG5_9STRA</name>
<gene>
    <name evidence="1" type="ORF">CYCCA115_LOCUS8239</name>
</gene>
<evidence type="ECO:0000313" key="1">
    <source>
        <dbReference type="EMBL" id="CAJ1943024.1"/>
    </source>
</evidence>
<proteinExistence type="predicted"/>
<keyword evidence="2" id="KW-1185">Reference proteome</keyword>
<dbReference type="Proteomes" id="UP001295423">
    <property type="component" value="Unassembled WGS sequence"/>
</dbReference>
<evidence type="ECO:0000313" key="2">
    <source>
        <dbReference type="Proteomes" id="UP001295423"/>
    </source>
</evidence>